<gene>
    <name evidence="1" type="ORF">Pgy4_39915</name>
</gene>
<protein>
    <submittedName>
        <fullName evidence="1">Alginate biosynthesis protein AlgK</fullName>
    </submittedName>
</protein>
<proteinExistence type="predicted"/>
<feature type="non-terminal residue" evidence="1">
    <location>
        <position position="1"/>
    </location>
</feature>
<dbReference type="Gene3D" id="1.25.40.10">
    <property type="entry name" value="Tetratricopeptide repeat domain"/>
    <property type="match status" value="1"/>
</dbReference>
<accession>F3CIQ9</accession>
<feature type="non-terminal residue" evidence="1">
    <location>
        <position position="39"/>
    </location>
</feature>
<reference evidence="1 2" key="1">
    <citation type="journal article" date="2011" name="PLoS Pathog.">
        <title>Dynamic evolution of pathogenicity revealed by sequencing and comparative genomics of 19 Pseudomonas syringae isolates.</title>
        <authorList>
            <person name="Baltrus D.A."/>
            <person name="Nishimura M.T."/>
            <person name="Romanchuk A."/>
            <person name="Chang J.H."/>
            <person name="Mukhtar M.S."/>
            <person name="Cherkis K."/>
            <person name="Roach J."/>
            <person name="Grant S.R."/>
            <person name="Jones C.D."/>
            <person name="Dangl J.L."/>
        </authorList>
    </citation>
    <scope>NUCLEOTIDE SEQUENCE [LARGE SCALE GENOMIC DNA]</scope>
    <source>
        <strain evidence="2">race 4</strain>
    </source>
</reference>
<dbReference type="InterPro" id="IPR011990">
    <property type="entry name" value="TPR-like_helical_dom_sf"/>
</dbReference>
<organism evidence="1 2">
    <name type="scientific">Pseudomonas savastanoi pv. glycinea str. race 4</name>
    <dbReference type="NCBI Taxonomy" id="875330"/>
    <lineage>
        <taxon>Bacteria</taxon>
        <taxon>Pseudomonadati</taxon>
        <taxon>Pseudomonadota</taxon>
        <taxon>Gammaproteobacteria</taxon>
        <taxon>Pseudomonadales</taxon>
        <taxon>Pseudomonadaceae</taxon>
        <taxon>Pseudomonas</taxon>
    </lineage>
</organism>
<sequence>GSLYYEGKWVTPDAFKAEEHLKKATATEISAHYYLGQIY</sequence>
<comment type="caution">
    <text evidence="1">The sequence shown here is derived from an EMBL/GenBank/DDBJ whole genome shotgun (WGS) entry which is preliminary data.</text>
</comment>
<evidence type="ECO:0000313" key="1">
    <source>
        <dbReference type="EMBL" id="EGH19151.1"/>
    </source>
</evidence>
<evidence type="ECO:0000313" key="2">
    <source>
        <dbReference type="Proteomes" id="UP000005466"/>
    </source>
</evidence>
<dbReference type="Proteomes" id="UP000005466">
    <property type="component" value="Unassembled WGS sequence"/>
</dbReference>
<dbReference type="HOGENOM" id="CLU_3321784_0_0_6"/>
<name>F3CIQ9_PSESG</name>
<dbReference type="EMBL" id="ADWY01003658">
    <property type="protein sequence ID" value="EGH19151.1"/>
    <property type="molecule type" value="Genomic_DNA"/>
</dbReference>
<dbReference type="AlphaFoldDB" id="F3CIQ9"/>